<keyword evidence="7" id="KW-1185">Reference proteome</keyword>
<comment type="subcellular location">
    <subcellularLocation>
        <location evidence="1">Membrane</location>
        <topology evidence="1">Multi-pass membrane protein</topology>
    </subcellularLocation>
</comment>
<accession>A0A839QSU5</accession>
<dbReference type="InterPro" id="IPR051328">
    <property type="entry name" value="T7SS_ABC-Transporter"/>
</dbReference>
<dbReference type="GO" id="GO:0016020">
    <property type="term" value="C:membrane"/>
    <property type="evidence" value="ECO:0007669"/>
    <property type="project" value="UniProtKB-SubCell"/>
</dbReference>
<evidence type="ECO:0000256" key="3">
    <source>
        <dbReference type="ARBA" id="ARBA00022989"/>
    </source>
</evidence>
<organism evidence="6 7">
    <name type="scientific">Helcobacillus massiliensis</name>
    <dbReference type="NCBI Taxonomy" id="521392"/>
    <lineage>
        <taxon>Bacteria</taxon>
        <taxon>Bacillati</taxon>
        <taxon>Actinomycetota</taxon>
        <taxon>Actinomycetes</taxon>
        <taxon>Micrococcales</taxon>
        <taxon>Dermabacteraceae</taxon>
        <taxon>Helcobacillus</taxon>
    </lineage>
</organism>
<keyword evidence="4 5" id="KW-0472">Membrane</keyword>
<name>A0A839QSU5_9MICO</name>
<feature type="transmembrane region" description="Helical" evidence="5">
    <location>
        <begin position="132"/>
        <end position="156"/>
    </location>
</feature>
<evidence type="ECO:0000256" key="1">
    <source>
        <dbReference type="ARBA" id="ARBA00004141"/>
    </source>
</evidence>
<feature type="transmembrane region" description="Helical" evidence="5">
    <location>
        <begin position="163"/>
        <end position="181"/>
    </location>
</feature>
<dbReference type="RefSeq" id="WP_183375997.1">
    <property type="nucleotide sequence ID" value="NZ_CBCSFZ010000012.1"/>
</dbReference>
<feature type="transmembrane region" description="Helical" evidence="5">
    <location>
        <begin position="224"/>
        <end position="245"/>
    </location>
</feature>
<dbReference type="AlphaFoldDB" id="A0A839QSU5"/>
<evidence type="ECO:0000313" key="6">
    <source>
        <dbReference type="EMBL" id="MBB3023122.1"/>
    </source>
</evidence>
<reference evidence="6 7" key="1">
    <citation type="submission" date="2020-08" db="EMBL/GenBank/DDBJ databases">
        <title>Sequencing the genomes of 1000 actinobacteria strains.</title>
        <authorList>
            <person name="Klenk H.-P."/>
        </authorList>
    </citation>
    <scope>NUCLEOTIDE SEQUENCE [LARGE SCALE GENOMIC DNA]</scope>
    <source>
        <strain evidence="6 7">DSM 23040</strain>
    </source>
</reference>
<evidence type="ECO:0000313" key="7">
    <source>
        <dbReference type="Proteomes" id="UP000568050"/>
    </source>
</evidence>
<keyword evidence="2 5" id="KW-0812">Transmembrane</keyword>
<dbReference type="PANTHER" id="PTHR43077">
    <property type="entry name" value="TRANSPORT PERMEASE YVFS-RELATED"/>
    <property type="match status" value="1"/>
</dbReference>
<dbReference type="Proteomes" id="UP000568050">
    <property type="component" value="Unassembled WGS sequence"/>
</dbReference>
<protein>
    <submittedName>
        <fullName evidence="6">ABC-2 type transport system permease protein</fullName>
    </submittedName>
</protein>
<comment type="caution">
    <text evidence="6">The sequence shown here is derived from an EMBL/GenBank/DDBJ whole genome shotgun (WGS) entry which is preliminary data.</text>
</comment>
<evidence type="ECO:0000256" key="5">
    <source>
        <dbReference type="SAM" id="Phobius"/>
    </source>
</evidence>
<proteinExistence type="predicted"/>
<feature type="transmembrane region" description="Helical" evidence="5">
    <location>
        <begin position="98"/>
        <end position="120"/>
    </location>
</feature>
<feature type="transmembrane region" description="Helical" evidence="5">
    <location>
        <begin position="21"/>
        <end position="39"/>
    </location>
</feature>
<dbReference type="EMBL" id="JACHWP010000003">
    <property type="protein sequence ID" value="MBB3023122.1"/>
    <property type="molecule type" value="Genomic_DNA"/>
</dbReference>
<evidence type="ECO:0000256" key="2">
    <source>
        <dbReference type="ARBA" id="ARBA00022692"/>
    </source>
</evidence>
<feature type="transmembrane region" description="Helical" evidence="5">
    <location>
        <begin position="59"/>
        <end position="77"/>
    </location>
</feature>
<gene>
    <name evidence="6" type="ORF">FHX50_001407</name>
</gene>
<sequence>MNRLTFIALTLKRLTADWVGLFFTIVLPVGMFIMFGALQPYGEMQAGHGNVSAHTMVSMALYGGATAAVAAAGMTVVERSSGWGRQLALTPLSGGDLLLARGADILVRVLLPVIAVNIAGLVTNADMPLDRWLAAAVLCAAAAIPFGFFGMIFGLLFRSDSAVSVAATSLVILAFASNMFMPLSEDLLAFARFTPLYGPSVLAHFPLSEGVQPTNGGALHEESLGFALVMTLVWFGVFAGICWALEHRQKGRA</sequence>
<evidence type="ECO:0000256" key="4">
    <source>
        <dbReference type="ARBA" id="ARBA00023136"/>
    </source>
</evidence>
<keyword evidence="3 5" id="KW-1133">Transmembrane helix</keyword>
<dbReference type="PANTHER" id="PTHR43077:SF11">
    <property type="entry name" value="TRANSPORT PERMEASE YVFS-RELATED"/>
    <property type="match status" value="1"/>
</dbReference>